<dbReference type="PATRIC" id="fig|1304284.3.peg.2435"/>
<dbReference type="RefSeq" id="WP_006317017.1">
    <property type="nucleotide sequence ID" value="NZ_ARZA01000269.1"/>
</dbReference>
<dbReference type="Pfam" id="PF10842">
    <property type="entry name" value="DUF2642"/>
    <property type="match status" value="1"/>
</dbReference>
<accession>R1AS61</accession>
<keyword evidence="3" id="KW-1185">Reference proteome</keyword>
<dbReference type="STRING" id="1304284.L21TH_2481"/>
<feature type="region of interest" description="Disordered" evidence="1">
    <location>
        <begin position="1"/>
        <end position="21"/>
    </location>
</feature>
<evidence type="ECO:0000313" key="2">
    <source>
        <dbReference type="EMBL" id="EOC99476.1"/>
    </source>
</evidence>
<proteinExistence type="predicted"/>
<reference evidence="2 3" key="1">
    <citation type="journal article" date="2015" name="Geomicrobiol. J.">
        <title>Caldisalinibacter kiritimatiensis gen. nov., sp. nov., a moderately thermohalophilic thiosulfate-reducing bacterium from a hypersaline microbial mat.</title>
        <authorList>
            <person name="Ben Hania W."/>
            <person name="Joseph M."/>
            <person name="Fiebig A."/>
            <person name="Bunk B."/>
            <person name="Klenk H.-P."/>
            <person name="Fardeau M.-L."/>
            <person name="Spring S."/>
        </authorList>
    </citation>
    <scope>NUCLEOTIDE SEQUENCE [LARGE SCALE GENOMIC DNA]</scope>
    <source>
        <strain evidence="2 3">L21-TH-D2</strain>
    </source>
</reference>
<dbReference type="AlphaFoldDB" id="R1AS61"/>
<evidence type="ECO:0008006" key="4">
    <source>
        <dbReference type="Google" id="ProtNLM"/>
    </source>
</evidence>
<dbReference type="Proteomes" id="UP000013378">
    <property type="component" value="Unassembled WGS sequence"/>
</dbReference>
<gene>
    <name evidence="2" type="ORF">L21TH_2481</name>
</gene>
<protein>
    <recommendedName>
        <fullName evidence="4">DUF2642 domain-containing protein</fullName>
    </recommendedName>
</protein>
<sequence length="100" mass="11324">MNNYPYNNMPMPRRMPSTNRPPNMPPMNMPMQVSCIDPFVVDTLMSIIGKKIIVETVRGSIQGKLADVKPDHIVLKEVCGGDSVFFIRIQEIVHIMPNID</sequence>
<comment type="caution">
    <text evidence="2">The sequence shown here is derived from an EMBL/GenBank/DDBJ whole genome shotgun (WGS) entry which is preliminary data.</text>
</comment>
<organism evidence="2 3">
    <name type="scientific">Caldisalinibacter kiritimatiensis</name>
    <dbReference type="NCBI Taxonomy" id="1304284"/>
    <lineage>
        <taxon>Bacteria</taxon>
        <taxon>Bacillati</taxon>
        <taxon>Bacillota</taxon>
        <taxon>Tissierellia</taxon>
        <taxon>Tissierellales</taxon>
        <taxon>Thermohalobacteraceae</taxon>
        <taxon>Caldisalinibacter</taxon>
    </lineage>
</organism>
<dbReference type="EMBL" id="ARZA01000269">
    <property type="protein sequence ID" value="EOC99476.1"/>
    <property type="molecule type" value="Genomic_DNA"/>
</dbReference>
<dbReference type="eggNOG" id="ENOG50339ME">
    <property type="taxonomic scope" value="Bacteria"/>
</dbReference>
<evidence type="ECO:0000256" key="1">
    <source>
        <dbReference type="SAM" id="MobiDB-lite"/>
    </source>
</evidence>
<name>R1AS61_9FIRM</name>
<evidence type="ECO:0000313" key="3">
    <source>
        <dbReference type="Proteomes" id="UP000013378"/>
    </source>
</evidence>
<dbReference type="InterPro" id="IPR020139">
    <property type="entry name" value="DUF2642"/>
</dbReference>